<dbReference type="Pfam" id="PF00535">
    <property type="entry name" value="Glycos_transf_2"/>
    <property type="match status" value="1"/>
</dbReference>
<dbReference type="AlphaFoldDB" id="A0A517NNT8"/>
<dbReference type="RefSeq" id="WP_145416270.1">
    <property type="nucleotide sequence ID" value="NZ_CP036526.1"/>
</dbReference>
<proteinExistence type="predicted"/>
<evidence type="ECO:0000313" key="4">
    <source>
        <dbReference type="Proteomes" id="UP000319817"/>
    </source>
</evidence>
<organism evidence="3 4">
    <name type="scientific">Stieleria marina</name>
    <dbReference type="NCBI Taxonomy" id="1930275"/>
    <lineage>
        <taxon>Bacteria</taxon>
        <taxon>Pseudomonadati</taxon>
        <taxon>Planctomycetota</taxon>
        <taxon>Planctomycetia</taxon>
        <taxon>Pirellulales</taxon>
        <taxon>Pirellulaceae</taxon>
        <taxon>Stieleria</taxon>
    </lineage>
</organism>
<sequence>MNFALSQVGVVVIGRNEGERLHRCLHSLRNCQTTVYVDSDSTDNSVAIAQQLGVEVVQLDMTLPFSAARARNEGVSRLRQRFPDLPFIQFIDGDCEVADGWLEQAAAKLQSNSRLAVVAGRRRERHPDQSIYNRLCDIEWNTPIGNAKACGGDAMMRACALDEVGGFNSSVIAGEEPELCVRLRAAGWHIERLDAEMTLHDAAMTRFQQWWRRMERSGHAYAQGVSMHGAAPEHHWVRQQRSIFFWGALIPLVAIFFAWPTHGASLLLLAGHIALVAKVNRYYRSRGFSSADARIAAVFDVLAKFPQVLGAITFHLNRFFAKETALIEYKGATT</sequence>
<dbReference type="SUPFAM" id="SSF53448">
    <property type="entry name" value="Nucleotide-diphospho-sugar transferases"/>
    <property type="match status" value="1"/>
</dbReference>
<protein>
    <submittedName>
        <fullName evidence="3">Glycosyl transferase family 2</fullName>
    </submittedName>
</protein>
<dbReference type="InterPro" id="IPR001173">
    <property type="entry name" value="Glyco_trans_2-like"/>
</dbReference>
<keyword evidence="1" id="KW-0812">Transmembrane</keyword>
<gene>
    <name evidence="3" type="ORF">K239x_07300</name>
</gene>
<feature type="domain" description="Glycosyltransferase 2-like" evidence="2">
    <location>
        <begin position="10"/>
        <end position="131"/>
    </location>
</feature>
<reference evidence="3 4" key="1">
    <citation type="submission" date="2019-02" db="EMBL/GenBank/DDBJ databases">
        <title>Deep-cultivation of Planctomycetes and their phenomic and genomic characterization uncovers novel biology.</title>
        <authorList>
            <person name="Wiegand S."/>
            <person name="Jogler M."/>
            <person name="Boedeker C."/>
            <person name="Pinto D."/>
            <person name="Vollmers J."/>
            <person name="Rivas-Marin E."/>
            <person name="Kohn T."/>
            <person name="Peeters S.H."/>
            <person name="Heuer A."/>
            <person name="Rast P."/>
            <person name="Oberbeckmann S."/>
            <person name="Bunk B."/>
            <person name="Jeske O."/>
            <person name="Meyerdierks A."/>
            <person name="Storesund J.E."/>
            <person name="Kallscheuer N."/>
            <person name="Luecker S."/>
            <person name="Lage O.M."/>
            <person name="Pohl T."/>
            <person name="Merkel B.J."/>
            <person name="Hornburger P."/>
            <person name="Mueller R.-W."/>
            <person name="Bruemmer F."/>
            <person name="Labrenz M."/>
            <person name="Spormann A.M."/>
            <person name="Op den Camp H."/>
            <person name="Overmann J."/>
            <person name="Amann R."/>
            <person name="Jetten M.S.M."/>
            <person name="Mascher T."/>
            <person name="Medema M.H."/>
            <person name="Devos D.P."/>
            <person name="Kaster A.-K."/>
            <person name="Ovreas L."/>
            <person name="Rohde M."/>
            <person name="Galperin M.Y."/>
            <person name="Jogler C."/>
        </authorList>
    </citation>
    <scope>NUCLEOTIDE SEQUENCE [LARGE SCALE GENOMIC DNA]</scope>
    <source>
        <strain evidence="3 4">K23_9</strain>
    </source>
</reference>
<evidence type="ECO:0000313" key="3">
    <source>
        <dbReference type="EMBL" id="QDT08788.1"/>
    </source>
</evidence>
<dbReference type="OrthoDB" id="9811884at2"/>
<dbReference type="GO" id="GO:0016740">
    <property type="term" value="F:transferase activity"/>
    <property type="evidence" value="ECO:0007669"/>
    <property type="project" value="UniProtKB-KW"/>
</dbReference>
<evidence type="ECO:0000259" key="2">
    <source>
        <dbReference type="Pfam" id="PF00535"/>
    </source>
</evidence>
<feature type="transmembrane region" description="Helical" evidence="1">
    <location>
        <begin position="265"/>
        <end position="283"/>
    </location>
</feature>
<name>A0A517NNT8_9BACT</name>
<keyword evidence="1" id="KW-0472">Membrane</keyword>
<dbReference type="InterPro" id="IPR029044">
    <property type="entry name" value="Nucleotide-diphossugar_trans"/>
</dbReference>
<dbReference type="CDD" id="cd00761">
    <property type="entry name" value="Glyco_tranf_GTA_type"/>
    <property type="match status" value="1"/>
</dbReference>
<dbReference type="PANTHER" id="PTHR43646">
    <property type="entry name" value="GLYCOSYLTRANSFERASE"/>
    <property type="match status" value="1"/>
</dbReference>
<dbReference type="PANTHER" id="PTHR43646:SF6">
    <property type="entry name" value="PRE-MYCOFACTOCIN GLYCOSYLTRANSFERASE"/>
    <property type="match status" value="1"/>
</dbReference>
<dbReference type="Proteomes" id="UP000319817">
    <property type="component" value="Chromosome"/>
</dbReference>
<dbReference type="EMBL" id="CP036526">
    <property type="protein sequence ID" value="QDT08788.1"/>
    <property type="molecule type" value="Genomic_DNA"/>
</dbReference>
<accession>A0A517NNT8</accession>
<evidence type="ECO:0000256" key="1">
    <source>
        <dbReference type="SAM" id="Phobius"/>
    </source>
</evidence>
<keyword evidence="1" id="KW-1133">Transmembrane helix</keyword>
<keyword evidence="4" id="KW-1185">Reference proteome</keyword>
<dbReference type="Gene3D" id="3.90.550.10">
    <property type="entry name" value="Spore Coat Polysaccharide Biosynthesis Protein SpsA, Chain A"/>
    <property type="match status" value="1"/>
</dbReference>
<keyword evidence="3" id="KW-0808">Transferase</keyword>